<protein>
    <submittedName>
        <fullName evidence="2">YjbH domain-containing protein</fullName>
    </submittedName>
</protein>
<dbReference type="EMBL" id="JAAEDL010000056">
    <property type="protein sequence ID" value="MBR0684112.1"/>
    <property type="molecule type" value="Genomic_DNA"/>
</dbReference>
<sequence>MAGARREGSALPNPPGLPIADALHLRWAPDAGGIRAPGPARTEWPVGGRGSSAPPRRRARHAPPPNGPSNHPGSGGRWPPGGGFGGLAPRCALALLALLPLTAAPARAQDGVVEGTGSNYGGVGLIEMRNARFRPDGTVEAGTSLRHQRGFWFLGFQALPWLETTFRLSQRLNGTTGSGMVADRSFDLKIRLWEERDWRPALAVGIQDIAGTGIYGGEYLVASKRFWDFDITLGIGWGRLGTYADGNNPLTDISDSFADRRRNVGEGGTLRWGSYFHGEDISIFGGVEWTVPPLDTPWGVFDGLRAKLEFSGDRLRDERGGYPANTTNLGGYAASRVNAGLQWSNDWLDVGLHWVNGTDLLLRASLRMDPYDPPRAPLPAPPAMAARPEGGSAEAQEAAPRIFAALREAGLRGTAVAIEGEEARIAVSGGRYRTLAQVAGRVVRAAQPYLPRQVERVVIAWSRDGVEIARLMVLRSAIEAAARGHGSAEEIFATAILMAPGDPFEDAARARGPFLDWSIEPRVRVVLGDPSRTLLYQAAVAGGVRLDLGLGVSFAGSVAQVAAQNLDDAAPSDSVLPHVRTDYALYAEEGRNLAIPTLYAERMWSPAPDVFARATAGYLEPMFAGISGEVLWRPRESPFAIGLDVNYVAQRDYDQRFGLRDYRVTTGHASLYLDLPWWNLTTTIRGGRYLAGDWGGTVEVARRFDSGIEVGAFATFTDVSAARFGEGSFDKGIFIRVPLDLFGVQSRSSIGTVIRPTQRDGGQRLAVDNPLWEVTRDGREDALRRGAGWFTR</sequence>
<dbReference type="Pfam" id="PF06082">
    <property type="entry name" value="YjbH"/>
    <property type="match status" value="1"/>
</dbReference>
<evidence type="ECO:0000256" key="1">
    <source>
        <dbReference type="SAM" id="MobiDB-lite"/>
    </source>
</evidence>
<gene>
    <name evidence="2" type="ORF">GXW74_26850</name>
</gene>
<keyword evidence="3" id="KW-1185">Reference proteome</keyword>
<evidence type="ECO:0000313" key="3">
    <source>
        <dbReference type="Proteomes" id="UP001138709"/>
    </source>
</evidence>
<dbReference type="InterPro" id="IPR010344">
    <property type="entry name" value="YbjH"/>
</dbReference>
<reference evidence="2" key="1">
    <citation type="submission" date="2020-01" db="EMBL/GenBank/DDBJ databases">
        <authorList>
            <person name="Rat A."/>
        </authorList>
    </citation>
    <scope>NUCLEOTIDE SEQUENCE</scope>
    <source>
        <strain evidence="2">LMG 31228</strain>
    </source>
</reference>
<feature type="region of interest" description="Disordered" evidence="1">
    <location>
        <begin position="30"/>
        <end position="82"/>
    </location>
</feature>
<accession>A0A9X9XK76</accession>
<name>A0A9X9XK76_9PROT</name>
<organism evidence="2 3">
    <name type="scientific">Neoroseomonas eburnea</name>
    <dbReference type="NCBI Taxonomy" id="1346889"/>
    <lineage>
        <taxon>Bacteria</taxon>
        <taxon>Pseudomonadati</taxon>
        <taxon>Pseudomonadota</taxon>
        <taxon>Alphaproteobacteria</taxon>
        <taxon>Acetobacterales</taxon>
        <taxon>Acetobacteraceae</taxon>
        <taxon>Neoroseomonas</taxon>
    </lineage>
</organism>
<proteinExistence type="predicted"/>
<dbReference type="AlphaFoldDB" id="A0A9X9XK76"/>
<evidence type="ECO:0000313" key="2">
    <source>
        <dbReference type="EMBL" id="MBR0684112.1"/>
    </source>
</evidence>
<dbReference type="Proteomes" id="UP001138709">
    <property type="component" value="Unassembled WGS sequence"/>
</dbReference>
<comment type="caution">
    <text evidence="2">The sequence shown here is derived from an EMBL/GenBank/DDBJ whole genome shotgun (WGS) entry which is preliminary data.</text>
</comment>
<feature type="compositionally biased region" description="Gly residues" evidence="1">
    <location>
        <begin position="73"/>
        <end position="82"/>
    </location>
</feature>
<reference evidence="2" key="2">
    <citation type="journal article" date="2021" name="Syst. Appl. Microbiol.">
        <title>Roseomonas hellenica sp. nov., isolated from roots of wild-growing Alkanna tinctoria.</title>
        <authorList>
            <person name="Rat A."/>
            <person name="Naranjo H.D."/>
            <person name="Lebbe L."/>
            <person name="Cnockaert M."/>
            <person name="Krigas N."/>
            <person name="Grigoriadou K."/>
            <person name="Maloupa E."/>
            <person name="Willems A."/>
        </authorList>
    </citation>
    <scope>NUCLEOTIDE SEQUENCE</scope>
    <source>
        <strain evidence="2">LMG 31228</strain>
    </source>
</reference>